<dbReference type="EMBL" id="KN826723">
    <property type="protein sequence ID" value="KIK78066.1"/>
    <property type="molecule type" value="Genomic_DNA"/>
</dbReference>
<name>A0A0D0D3E2_9AGAM</name>
<sequence length="105" mass="11425">MKTFFTLLATIISLSAYTIVGVHANCTICPKTVCSAGFNSKCTQSNGDITRCRCIFLIPVILFDPGSTYRQNRYLIKKGGHLTGASMTKMETVIVVVRLTCAQVA</sequence>
<dbReference type="Proteomes" id="UP000054538">
    <property type="component" value="Unassembled WGS sequence"/>
</dbReference>
<accession>A0A0D0D3E2</accession>
<dbReference type="InParanoid" id="A0A0D0D3E2"/>
<evidence type="ECO:0000313" key="3">
    <source>
        <dbReference type="Proteomes" id="UP000054538"/>
    </source>
</evidence>
<feature type="chain" id="PRO_5002220655" description="Extracellular membrane protein CFEM domain-containing protein" evidence="1">
    <location>
        <begin position="25"/>
        <end position="105"/>
    </location>
</feature>
<evidence type="ECO:0008006" key="4">
    <source>
        <dbReference type="Google" id="ProtNLM"/>
    </source>
</evidence>
<organism evidence="2 3">
    <name type="scientific">Paxillus rubicundulus Ve08.2h10</name>
    <dbReference type="NCBI Taxonomy" id="930991"/>
    <lineage>
        <taxon>Eukaryota</taxon>
        <taxon>Fungi</taxon>
        <taxon>Dikarya</taxon>
        <taxon>Basidiomycota</taxon>
        <taxon>Agaricomycotina</taxon>
        <taxon>Agaricomycetes</taxon>
        <taxon>Agaricomycetidae</taxon>
        <taxon>Boletales</taxon>
        <taxon>Paxilineae</taxon>
        <taxon>Paxillaceae</taxon>
        <taxon>Paxillus</taxon>
    </lineage>
</organism>
<dbReference type="HOGENOM" id="CLU_2237433_0_0_1"/>
<reference evidence="2 3" key="1">
    <citation type="submission" date="2014-04" db="EMBL/GenBank/DDBJ databases">
        <authorList>
            <consortium name="DOE Joint Genome Institute"/>
            <person name="Kuo A."/>
            <person name="Kohler A."/>
            <person name="Jargeat P."/>
            <person name="Nagy L.G."/>
            <person name="Floudas D."/>
            <person name="Copeland A."/>
            <person name="Barry K.W."/>
            <person name="Cichocki N."/>
            <person name="Veneault-Fourrey C."/>
            <person name="LaButti K."/>
            <person name="Lindquist E.A."/>
            <person name="Lipzen A."/>
            <person name="Lundell T."/>
            <person name="Morin E."/>
            <person name="Murat C."/>
            <person name="Sun H."/>
            <person name="Tunlid A."/>
            <person name="Henrissat B."/>
            <person name="Grigoriev I.V."/>
            <person name="Hibbett D.S."/>
            <person name="Martin F."/>
            <person name="Nordberg H.P."/>
            <person name="Cantor M.N."/>
            <person name="Hua S.X."/>
        </authorList>
    </citation>
    <scope>NUCLEOTIDE SEQUENCE [LARGE SCALE GENOMIC DNA]</scope>
    <source>
        <strain evidence="2 3">Ve08.2h10</strain>
    </source>
</reference>
<evidence type="ECO:0000313" key="2">
    <source>
        <dbReference type="EMBL" id="KIK78066.1"/>
    </source>
</evidence>
<feature type="signal peptide" evidence="1">
    <location>
        <begin position="1"/>
        <end position="24"/>
    </location>
</feature>
<evidence type="ECO:0000256" key="1">
    <source>
        <dbReference type="SAM" id="SignalP"/>
    </source>
</evidence>
<gene>
    <name evidence="2" type="ORF">PAXRUDRAFT_775000</name>
</gene>
<keyword evidence="1" id="KW-0732">Signal</keyword>
<protein>
    <recommendedName>
        <fullName evidence="4">Extracellular membrane protein CFEM domain-containing protein</fullName>
    </recommendedName>
</protein>
<proteinExistence type="predicted"/>
<dbReference type="AlphaFoldDB" id="A0A0D0D3E2"/>
<keyword evidence="3" id="KW-1185">Reference proteome</keyword>
<reference evidence="3" key="2">
    <citation type="submission" date="2015-01" db="EMBL/GenBank/DDBJ databases">
        <title>Evolutionary Origins and Diversification of the Mycorrhizal Mutualists.</title>
        <authorList>
            <consortium name="DOE Joint Genome Institute"/>
            <consortium name="Mycorrhizal Genomics Consortium"/>
            <person name="Kohler A."/>
            <person name="Kuo A."/>
            <person name="Nagy L.G."/>
            <person name="Floudas D."/>
            <person name="Copeland A."/>
            <person name="Barry K.W."/>
            <person name="Cichocki N."/>
            <person name="Veneault-Fourrey C."/>
            <person name="LaButti K."/>
            <person name="Lindquist E.A."/>
            <person name="Lipzen A."/>
            <person name="Lundell T."/>
            <person name="Morin E."/>
            <person name="Murat C."/>
            <person name="Riley R."/>
            <person name="Ohm R."/>
            <person name="Sun H."/>
            <person name="Tunlid A."/>
            <person name="Henrissat B."/>
            <person name="Grigoriev I.V."/>
            <person name="Hibbett D.S."/>
            <person name="Martin F."/>
        </authorList>
    </citation>
    <scope>NUCLEOTIDE SEQUENCE [LARGE SCALE GENOMIC DNA]</scope>
    <source>
        <strain evidence="3">Ve08.2h10</strain>
    </source>
</reference>